<dbReference type="InterPro" id="IPR026854">
    <property type="entry name" value="VPS13_N"/>
</dbReference>
<comment type="similarity">
    <text evidence="1">Belongs to the VPS13 family.</text>
</comment>
<dbReference type="GO" id="GO:0045053">
    <property type="term" value="P:protein retention in Golgi apparatus"/>
    <property type="evidence" value="ECO:0007669"/>
    <property type="project" value="TreeGrafter"/>
</dbReference>
<evidence type="ECO:0000313" key="4">
    <source>
        <dbReference type="EMBL" id="KDR17657.1"/>
    </source>
</evidence>
<dbReference type="OMA" id="FHMERLC"/>
<dbReference type="PANTHER" id="PTHR16166">
    <property type="entry name" value="VACUOLAR PROTEIN SORTING-ASSOCIATED PROTEIN VPS13"/>
    <property type="match status" value="1"/>
</dbReference>
<accession>A0A067R3E3</accession>
<dbReference type="PANTHER" id="PTHR16166:SF93">
    <property type="entry name" value="INTERMEMBRANE LIPID TRANSFER PROTEIN VPS13"/>
    <property type="match status" value="1"/>
</dbReference>
<reference evidence="4 5" key="1">
    <citation type="journal article" date="2014" name="Nat. Commun.">
        <title>Molecular traces of alternative social organization in a termite genome.</title>
        <authorList>
            <person name="Terrapon N."/>
            <person name="Li C."/>
            <person name="Robertson H.M."/>
            <person name="Ji L."/>
            <person name="Meng X."/>
            <person name="Booth W."/>
            <person name="Chen Z."/>
            <person name="Childers C.P."/>
            <person name="Glastad K.M."/>
            <person name="Gokhale K."/>
            <person name="Gowin J."/>
            <person name="Gronenberg W."/>
            <person name="Hermansen R.A."/>
            <person name="Hu H."/>
            <person name="Hunt B.G."/>
            <person name="Huylmans A.K."/>
            <person name="Khalil S.M."/>
            <person name="Mitchell R.D."/>
            <person name="Munoz-Torres M.C."/>
            <person name="Mustard J.A."/>
            <person name="Pan H."/>
            <person name="Reese J.T."/>
            <person name="Scharf M.E."/>
            <person name="Sun F."/>
            <person name="Vogel H."/>
            <person name="Xiao J."/>
            <person name="Yang W."/>
            <person name="Yang Z."/>
            <person name="Yang Z."/>
            <person name="Zhou J."/>
            <person name="Zhu J."/>
            <person name="Brent C.S."/>
            <person name="Elsik C.G."/>
            <person name="Goodisman M.A."/>
            <person name="Liberles D.A."/>
            <person name="Roe R.M."/>
            <person name="Vargo E.L."/>
            <person name="Vilcinskas A."/>
            <person name="Wang J."/>
            <person name="Bornberg-Bauer E."/>
            <person name="Korb J."/>
            <person name="Zhang G."/>
            <person name="Liebig J."/>
        </authorList>
    </citation>
    <scope>NUCLEOTIDE SEQUENCE [LARGE SCALE GENOMIC DNA]</scope>
    <source>
        <tissue evidence="4">Whole organism</tissue>
    </source>
</reference>
<dbReference type="eggNOG" id="KOG1809">
    <property type="taxonomic scope" value="Eukaryota"/>
</dbReference>
<evidence type="ECO:0000259" key="3">
    <source>
        <dbReference type="Pfam" id="PF12624"/>
    </source>
</evidence>
<feature type="domain" description="Chorein N-terminal" evidence="3">
    <location>
        <begin position="1"/>
        <end position="734"/>
    </location>
</feature>
<proteinExistence type="inferred from homology"/>
<protein>
    <submittedName>
        <fullName evidence="4">Vacuolar protein sorting-associated protein 13C</fullName>
    </submittedName>
</protein>
<dbReference type="EMBL" id="KK852726">
    <property type="protein sequence ID" value="KDR17657.1"/>
    <property type="molecule type" value="Genomic_DNA"/>
</dbReference>
<name>A0A067R3E3_ZOONE</name>
<sequence length="743" mass="84596">MFEGVVATILNRYLGKYIQDLDTENLNVGIFSGDVQLTELRLKPEALYELDVPIEVKVGTIGRICLSIPWTGLYTQSVTVSVEDVYVIAGPVVDRPYDPEKEKRLIRAAKKKKLEDLEGESLLSTGPGDAKTFLENLVTTVINNLQIYIRNIHIRYEDTVTNPDCSFACGMCIQSISVETTNNKWKPSITPQGASSLYQLVRMESFSVYWNPSCGASGLVTDLIGPGSAPYCWRNEMRRGLETFSINKDDFDFIVKPITAKMKIIVNKSNEARVPKLLADFVLQDAATQLSRQQFLSIIGLTESFQRMSINRNFRQFHPGVSVSNNTRKWWKYAYDSVLEQRVRPYTWQHIKSHREHYRKYKNTYKKTLLSPNDTELRLDLQLLEDQLAIIDIVVAREHAKIEVCYSCHLQKRRNCVKQLAMWKELQDHISQNNIQVKDGGHNLLYYTTNKIDPYCPVYNCMPCLVEHKFNFTLANCSLSLVNHRREVLVVTLTQFLASLETRPSAQAFKVSARAESFVVEGASVENDLIPMVTADNILSGNTSSNFLAVDFEKHPLNCEADFGLGVSLEPVEIVYHEHAVSEIINFFQTRSVTLQDAMDFSKQGISKASEVGRALVEYAIARRKTIDINMDLKGPYFVVPELGSVQKGGSIVVVDFGRVVIKSDLQSENVGLEDATQMELEERLYDRLHIDFSDLQLLFCDSGEEWRDARKLQDTDYHLVPKIRCQVVFSNSVKPEYRLLPR</sequence>
<dbReference type="STRING" id="136037.A0A067R3E3"/>
<evidence type="ECO:0000313" key="5">
    <source>
        <dbReference type="Proteomes" id="UP000027135"/>
    </source>
</evidence>
<dbReference type="Pfam" id="PF12624">
    <property type="entry name" value="VPS13_N"/>
    <property type="match status" value="1"/>
</dbReference>
<keyword evidence="5" id="KW-1185">Reference proteome</keyword>
<dbReference type="AlphaFoldDB" id="A0A067R3E3"/>
<organism evidence="4 5">
    <name type="scientific">Zootermopsis nevadensis</name>
    <name type="common">Dampwood termite</name>
    <dbReference type="NCBI Taxonomy" id="136037"/>
    <lineage>
        <taxon>Eukaryota</taxon>
        <taxon>Metazoa</taxon>
        <taxon>Ecdysozoa</taxon>
        <taxon>Arthropoda</taxon>
        <taxon>Hexapoda</taxon>
        <taxon>Insecta</taxon>
        <taxon>Pterygota</taxon>
        <taxon>Neoptera</taxon>
        <taxon>Polyneoptera</taxon>
        <taxon>Dictyoptera</taxon>
        <taxon>Blattodea</taxon>
        <taxon>Blattoidea</taxon>
        <taxon>Termitoidae</taxon>
        <taxon>Termopsidae</taxon>
        <taxon>Zootermopsis</taxon>
    </lineage>
</organism>
<dbReference type="InterPro" id="IPR026847">
    <property type="entry name" value="VPS13"/>
</dbReference>
<keyword evidence="2" id="KW-0813">Transport</keyword>
<dbReference type="Proteomes" id="UP000027135">
    <property type="component" value="Unassembled WGS sequence"/>
</dbReference>
<evidence type="ECO:0000256" key="1">
    <source>
        <dbReference type="ARBA" id="ARBA00006545"/>
    </source>
</evidence>
<dbReference type="GO" id="GO:0006623">
    <property type="term" value="P:protein targeting to vacuole"/>
    <property type="evidence" value="ECO:0007669"/>
    <property type="project" value="TreeGrafter"/>
</dbReference>
<dbReference type="InParanoid" id="A0A067R3E3"/>
<gene>
    <name evidence="4" type="ORF">L798_08365</name>
</gene>
<evidence type="ECO:0000256" key="2">
    <source>
        <dbReference type="ARBA" id="ARBA00022448"/>
    </source>
</evidence>